<evidence type="ECO:0000256" key="2">
    <source>
        <dbReference type="SAM" id="MobiDB-lite"/>
    </source>
</evidence>
<feature type="coiled-coil region" evidence="1">
    <location>
        <begin position="235"/>
        <end position="267"/>
    </location>
</feature>
<feature type="compositionally biased region" description="Polar residues" evidence="2">
    <location>
        <begin position="220"/>
        <end position="231"/>
    </location>
</feature>
<evidence type="ECO:0000313" key="3">
    <source>
        <dbReference type="EMBL" id="TCK64920.1"/>
    </source>
</evidence>
<organism evidence="3 4">
    <name type="scientific">Lonepinella koalarum</name>
    <dbReference type="NCBI Taxonomy" id="53417"/>
    <lineage>
        <taxon>Bacteria</taxon>
        <taxon>Pseudomonadati</taxon>
        <taxon>Pseudomonadota</taxon>
        <taxon>Gammaproteobacteria</taxon>
        <taxon>Pasteurellales</taxon>
        <taxon>Pasteurellaceae</taxon>
        <taxon>Lonepinella</taxon>
    </lineage>
</organism>
<dbReference type="Proteomes" id="UP000295496">
    <property type="component" value="Unassembled WGS sequence"/>
</dbReference>
<gene>
    <name evidence="3" type="ORF">EV692_2405</name>
</gene>
<dbReference type="EMBL" id="SMGJ01000012">
    <property type="protein sequence ID" value="TCK64920.1"/>
    <property type="molecule type" value="Genomic_DNA"/>
</dbReference>
<evidence type="ECO:0000256" key="1">
    <source>
        <dbReference type="SAM" id="Coils"/>
    </source>
</evidence>
<evidence type="ECO:0000313" key="4">
    <source>
        <dbReference type="Proteomes" id="UP000295496"/>
    </source>
</evidence>
<keyword evidence="1" id="KW-0175">Coiled coil</keyword>
<feature type="region of interest" description="Disordered" evidence="2">
    <location>
        <begin position="194"/>
        <end position="231"/>
    </location>
</feature>
<sequence>MQLIEIFKAGKRQSANGQVFHISRDDLQKVVDNYNAEFHEAPMVVGHPKMDAPAYGWIERLELDGDVLKAQPKDVDAEFAELVRCGKFKKISAAFYLPNANSNPKPDGYYLRHVGFLGAMPPAVKGLKDPIFNDSEKDVVEFSEFSDWANAGLWARLRDFFIEKFGLEETDKVLPAWQVQDLHEQAIRDEMKTENQPEFAPHFSEETEPNTAEPTDNHTTDLITSDTQPQGETMSLEDQQKLAELEAENAKLRATQAEMAKAATEKDNAEFAESLLNAGKLIPRQKEAALALLNTDFDSVEFAESDFKQHLKAFLSELPKAVEFAEQATKENVATAPDETVEYAEGTSPESIQADQAIRTYMKEHNVGYAVAFNAIYQ</sequence>
<evidence type="ECO:0008006" key="5">
    <source>
        <dbReference type="Google" id="ProtNLM"/>
    </source>
</evidence>
<dbReference type="AlphaFoldDB" id="A0A4R1KKK4"/>
<name>A0A4R1KKK4_9PAST</name>
<protein>
    <recommendedName>
        <fullName evidence="5">Peptidase</fullName>
    </recommendedName>
</protein>
<proteinExistence type="predicted"/>
<dbReference type="RefSeq" id="WP_132302959.1">
    <property type="nucleotide sequence ID" value="NZ_CP170642.1"/>
</dbReference>
<keyword evidence="4" id="KW-1185">Reference proteome</keyword>
<comment type="caution">
    <text evidence="3">The sequence shown here is derived from an EMBL/GenBank/DDBJ whole genome shotgun (WGS) entry which is preliminary data.</text>
</comment>
<accession>A0A4R1KKK4</accession>
<reference evidence="3 4" key="1">
    <citation type="submission" date="2019-03" db="EMBL/GenBank/DDBJ databases">
        <title>Genomic Encyclopedia of Type Strains, Phase IV (KMG-IV): sequencing the most valuable type-strain genomes for metagenomic binning, comparative biology and taxonomic classification.</title>
        <authorList>
            <person name="Goeker M."/>
        </authorList>
    </citation>
    <scope>NUCLEOTIDE SEQUENCE [LARGE SCALE GENOMIC DNA]</scope>
    <source>
        <strain evidence="3 4">DSM 10053</strain>
    </source>
</reference>